<name>A0AAN8M5Z3_9TELE</name>
<comment type="similarity">
    <text evidence="2 6">Belongs to the TMC family.</text>
</comment>
<feature type="transmembrane region" description="Helical" evidence="6">
    <location>
        <begin position="63"/>
        <end position="83"/>
    </location>
</feature>
<feature type="transmembrane region" description="Helical" evidence="6">
    <location>
        <begin position="103"/>
        <end position="122"/>
    </location>
</feature>
<accession>A0AAN8M5Z3</accession>
<evidence type="ECO:0000313" key="9">
    <source>
        <dbReference type="Proteomes" id="UP001356427"/>
    </source>
</evidence>
<sequence>MGEQSGERAVCIRQDVACLVLLAVWLLSVCLATGACLAVYYLCQHNLQGVVASPSPEDVLTEAWSLLLPVGVCVLNTFISLLYAHTQRLERYDSEHTRLYVTVLRNAMLKVSILAVLCYYWLALVPSNVSCWESYVGQDVYRLVIVDFIFCLLGSFCGEYLYNVISTRCVGVKPAEFDVARNVLDLINAQTLAWIGVYFSPLLPVIQLIKLFLIFQLKKTSIRSCHPPSSWRRVGQMQTLFISLLFLPFYLGTLALLAYTLWGLPPSSVCGPFQGQGWVIQAVDQWIASPQASHPHSAWLAWIINIILHSQVFYCILTLIVLVVMYFLWQVTQGRKRLIMSLRQQIVNEGKDKVFLLRRLQCLQRQKGTGRPRPQVSTITQ</sequence>
<proteinExistence type="inferred from homology"/>
<dbReference type="InterPro" id="IPR012496">
    <property type="entry name" value="TMC_dom"/>
</dbReference>
<feature type="non-terminal residue" evidence="8">
    <location>
        <position position="381"/>
    </location>
</feature>
<evidence type="ECO:0000256" key="6">
    <source>
        <dbReference type="RuleBase" id="RU310713"/>
    </source>
</evidence>
<dbReference type="PANTHER" id="PTHR23302:SF5">
    <property type="entry name" value="TRANSMEMBRANE CHANNEL-LIKE PROTEIN 5"/>
    <property type="match status" value="1"/>
</dbReference>
<dbReference type="InterPro" id="IPR038900">
    <property type="entry name" value="TMC"/>
</dbReference>
<feature type="domain" description="TMC" evidence="7">
    <location>
        <begin position="131"/>
        <end position="229"/>
    </location>
</feature>
<evidence type="ECO:0000256" key="4">
    <source>
        <dbReference type="ARBA" id="ARBA00022989"/>
    </source>
</evidence>
<gene>
    <name evidence="8" type="ORF">J4Q44_G00181900</name>
</gene>
<dbReference type="Pfam" id="PF07810">
    <property type="entry name" value="TMC"/>
    <property type="match status" value="1"/>
</dbReference>
<reference evidence="8 9" key="1">
    <citation type="submission" date="2021-04" db="EMBL/GenBank/DDBJ databases">
        <authorList>
            <person name="De Guttry C."/>
            <person name="Zahm M."/>
            <person name="Klopp C."/>
            <person name="Cabau C."/>
            <person name="Louis A."/>
            <person name="Berthelot C."/>
            <person name="Parey E."/>
            <person name="Roest Crollius H."/>
            <person name="Montfort J."/>
            <person name="Robinson-Rechavi M."/>
            <person name="Bucao C."/>
            <person name="Bouchez O."/>
            <person name="Gislard M."/>
            <person name="Lluch J."/>
            <person name="Milhes M."/>
            <person name="Lampietro C."/>
            <person name="Lopez Roques C."/>
            <person name="Donnadieu C."/>
            <person name="Braasch I."/>
            <person name="Desvignes T."/>
            <person name="Postlethwait J."/>
            <person name="Bobe J."/>
            <person name="Wedekind C."/>
            <person name="Guiguen Y."/>
        </authorList>
    </citation>
    <scope>NUCLEOTIDE SEQUENCE [LARGE SCALE GENOMIC DNA]</scope>
    <source>
        <strain evidence="8">Cs_M1</strain>
        <tissue evidence="8">Blood</tissue>
    </source>
</reference>
<dbReference type="PANTHER" id="PTHR23302">
    <property type="entry name" value="TRANSMEMBRANE CHANNEL-RELATED"/>
    <property type="match status" value="1"/>
</dbReference>
<dbReference type="Proteomes" id="UP001356427">
    <property type="component" value="Unassembled WGS sequence"/>
</dbReference>
<feature type="transmembrane region" description="Helical" evidence="6">
    <location>
        <begin position="299"/>
        <end position="329"/>
    </location>
</feature>
<evidence type="ECO:0000259" key="7">
    <source>
        <dbReference type="Pfam" id="PF07810"/>
    </source>
</evidence>
<keyword evidence="4 6" id="KW-1133">Transmembrane helix</keyword>
<comment type="subcellular location">
    <subcellularLocation>
        <location evidence="1 6">Membrane</location>
        <topology evidence="1 6">Multi-pass membrane protein</topology>
    </subcellularLocation>
</comment>
<evidence type="ECO:0000256" key="5">
    <source>
        <dbReference type="ARBA" id="ARBA00023136"/>
    </source>
</evidence>
<feature type="transmembrane region" description="Helical" evidence="6">
    <location>
        <begin position="16"/>
        <end position="43"/>
    </location>
</feature>
<evidence type="ECO:0000313" key="8">
    <source>
        <dbReference type="EMBL" id="KAK6312526.1"/>
    </source>
</evidence>
<dbReference type="AlphaFoldDB" id="A0AAN8M5Z3"/>
<dbReference type="EMBL" id="JAGTTL010000015">
    <property type="protein sequence ID" value="KAK6312526.1"/>
    <property type="molecule type" value="Genomic_DNA"/>
</dbReference>
<keyword evidence="5 6" id="KW-0472">Membrane</keyword>
<organism evidence="8 9">
    <name type="scientific">Coregonus suidteri</name>
    <dbReference type="NCBI Taxonomy" id="861788"/>
    <lineage>
        <taxon>Eukaryota</taxon>
        <taxon>Metazoa</taxon>
        <taxon>Chordata</taxon>
        <taxon>Craniata</taxon>
        <taxon>Vertebrata</taxon>
        <taxon>Euteleostomi</taxon>
        <taxon>Actinopterygii</taxon>
        <taxon>Neopterygii</taxon>
        <taxon>Teleostei</taxon>
        <taxon>Protacanthopterygii</taxon>
        <taxon>Salmoniformes</taxon>
        <taxon>Salmonidae</taxon>
        <taxon>Coregoninae</taxon>
        <taxon>Coregonus</taxon>
    </lineage>
</organism>
<evidence type="ECO:0000256" key="3">
    <source>
        <dbReference type="ARBA" id="ARBA00022692"/>
    </source>
</evidence>
<keyword evidence="9" id="KW-1185">Reference proteome</keyword>
<comment type="caution">
    <text evidence="6">Lacks conserved residue(s) required for the propagation of feature annotation.</text>
</comment>
<feature type="transmembrane region" description="Helical" evidence="6">
    <location>
        <begin position="240"/>
        <end position="262"/>
    </location>
</feature>
<dbReference type="GO" id="GO:0008381">
    <property type="term" value="F:mechanosensitive monoatomic ion channel activity"/>
    <property type="evidence" value="ECO:0007669"/>
    <property type="project" value="TreeGrafter"/>
</dbReference>
<evidence type="ECO:0000256" key="1">
    <source>
        <dbReference type="ARBA" id="ARBA00004141"/>
    </source>
</evidence>
<evidence type="ECO:0000256" key="2">
    <source>
        <dbReference type="ARBA" id="ARBA00006510"/>
    </source>
</evidence>
<comment type="caution">
    <text evidence="8">The sequence shown here is derived from an EMBL/GenBank/DDBJ whole genome shotgun (WGS) entry which is preliminary data.</text>
</comment>
<dbReference type="GO" id="GO:0005886">
    <property type="term" value="C:plasma membrane"/>
    <property type="evidence" value="ECO:0007669"/>
    <property type="project" value="InterPro"/>
</dbReference>
<protein>
    <recommendedName>
        <fullName evidence="6">Transmembrane channel-like protein</fullName>
    </recommendedName>
</protein>
<keyword evidence="3 6" id="KW-0812">Transmembrane</keyword>